<dbReference type="Proteomes" id="UP000186890">
    <property type="component" value="Unassembled WGS sequence"/>
</dbReference>
<proteinExistence type="predicted"/>
<dbReference type="AlphaFoldDB" id="A0A1Q8EAB0"/>
<protein>
    <submittedName>
        <fullName evidence="1">Uncharacterized protein</fullName>
    </submittedName>
</protein>
<name>A0A1Q8EAB0_9STRE</name>
<comment type="caution">
    <text evidence="1">The sequence shown here is derived from an EMBL/GenBank/DDBJ whole genome shotgun (WGS) entry which is preliminary data.</text>
</comment>
<sequence>MVWWSDIADNKIPLDWYQLYTKLDKANHLTVTLKGIKDAKKSFSIEFSSVYYFEIISESWSMNGGDFVNNFEGRPVIDDVVLVEIHDGQFGNSILSNMTKEEKESLHHVFVIGINFTVEILCHNYPEIIELINGKS</sequence>
<evidence type="ECO:0000313" key="2">
    <source>
        <dbReference type="Proteomes" id="UP000186890"/>
    </source>
</evidence>
<dbReference type="EMBL" id="MSJM01000001">
    <property type="protein sequence ID" value="OLF48729.1"/>
    <property type="molecule type" value="Genomic_DNA"/>
</dbReference>
<dbReference type="RefSeq" id="WP_075103779.1">
    <property type="nucleotide sequence ID" value="NZ_MSJM01000001.1"/>
</dbReference>
<accession>A0A1Q8EAB0</accession>
<keyword evidence="2" id="KW-1185">Reference proteome</keyword>
<evidence type="ECO:0000313" key="1">
    <source>
        <dbReference type="EMBL" id="OLF48729.1"/>
    </source>
</evidence>
<organism evidence="1 2">
    <name type="scientific">Streptococcus cuniculi</name>
    <dbReference type="NCBI Taxonomy" id="1432788"/>
    <lineage>
        <taxon>Bacteria</taxon>
        <taxon>Bacillati</taxon>
        <taxon>Bacillota</taxon>
        <taxon>Bacilli</taxon>
        <taxon>Lactobacillales</taxon>
        <taxon>Streptococcaceae</taxon>
        <taxon>Streptococcus</taxon>
    </lineage>
</organism>
<gene>
    <name evidence="1" type="ORF">BU202_00085</name>
</gene>
<reference evidence="2" key="1">
    <citation type="submission" date="2016-12" db="EMBL/GenBank/DDBJ databases">
        <authorList>
            <person name="Gulvik C.A."/>
        </authorList>
    </citation>
    <scope>NUCLEOTIDE SEQUENCE [LARGE SCALE GENOMIC DNA]</scope>
    <source>
        <strain evidence="2">NED12-00049-6B</strain>
    </source>
</reference>
<dbReference type="OrthoDB" id="2058877at2"/>